<feature type="domain" description="DUF1330" evidence="1">
    <location>
        <begin position="43"/>
        <end position="119"/>
    </location>
</feature>
<dbReference type="EMBL" id="JASMWN010000005">
    <property type="protein sequence ID" value="MDU9003916.1"/>
    <property type="molecule type" value="Genomic_DNA"/>
</dbReference>
<dbReference type="PANTHER" id="PTHR40257">
    <property type="match status" value="1"/>
</dbReference>
<evidence type="ECO:0000313" key="2">
    <source>
        <dbReference type="EMBL" id="MDU9003916.1"/>
    </source>
</evidence>
<dbReference type="PANTHER" id="PTHR40257:SF1">
    <property type="entry name" value="DUF1330 DOMAIN-CONTAINING PROTEIN"/>
    <property type="match status" value="1"/>
</dbReference>
<dbReference type="SUPFAM" id="SSF54909">
    <property type="entry name" value="Dimeric alpha+beta barrel"/>
    <property type="match status" value="1"/>
</dbReference>
<gene>
    <name evidence="2" type="ORF">QO231_08620</name>
</gene>
<name>A0ABU3VCL3_9RHOB</name>
<dbReference type="Pfam" id="PF07045">
    <property type="entry name" value="DUF1330"/>
    <property type="match status" value="1"/>
</dbReference>
<evidence type="ECO:0000313" key="3">
    <source>
        <dbReference type="Proteomes" id="UP001255416"/>
    </source>
</evidence>
<accession>A0ABU3VCL3</accession>
<sequence length="144" mass="15975">MPHLGFKKEDYEAFKANDRAGPIHMLNLVRLRERAVYEDGTETTGRAAYAAYGRLSSPIFERVKGRIVWRGAMEQMLIGPPEQQWDLCFIAEYPQPGAFLEMLKDPDYRIAMAHRQAAVADSRLTRMAPLSVGAGFGGGDAGGE</sequence>
<dbReference type="Gene3D" id="3.30.70.100">
    <property type="match status" value="1"/>
</dbReference>
<dbReference type="Proteomes" id="UP001255416">
    <property type="component" value="Unassembled WGS sequence"/>
</dbReference>
<keyword evidence="3" id="KW-1185">Reference proteome</keyword>
<protein>
    <submittedName>
        <fullName evidence="2">DUF1330 domain-containing protein</fullName>
    </submittedName>
</protein>
<evidence type="ECO:0000259" key="1">
    <source>
        <dbReference type="Pfam" id="PF07045"/>
    </source>
</evidence>
<organism evidence="2 3">
    <name type="scientific">Sedimentitalea todarodis</name>
    <dbReference type="NCBI Taxonomy" id="1631240"/>
    <lineage>
        <taxon>Bacteria</taxon>
        <taxon>Pseudomonadati</taxon>
        <taxon>Pseudomonadota</taxon>
        <taxon>Alphaproteobacteria</taxon>
        <taxon>Rhodobacterales</taxon>
        <taxon>Paracoccaceae</taxon>
        <taxon>Sedimentitalea</taxon>
    </lineage>
</organism>
<comment type="caution">
    <text evidence="2">The sequence shown here is derived from an EMBL/GenBank/DDBJ whole genome shotgun (WGS) entry which is preliminary data.</text>
</comment>
<reference evidence="3" key="1">
    <citation type="submission" date="2023-05" db="EMBL/GenBank/DDBJ databases">
        <title>Sedimentitalea sp. nov. JM2-8.</title>
        <authorList>
            <person name="Huang J."/>
        </authorList>
    </citation>
    <scope>NUCLEOTIDE SEQUENCE [LARGE SCALE GENOMIC DNA]</scope>
    <source>
        <strain evidence="3">KHS03</strain>
    </source>
</reference>
<dbReference type="RefSeq" id="WP_316775164.1">
    <property type="nucleotide sequence ID" value="NZ_JASMWN010000005.1"/>
</dbReference>
<dbReference type="InterPro" id="IPR010753">
    <property type="entry name" value="DUF1330"/>
</dbReference>
<proteinExistence type="predicted"/>
<dbReference type="InterPro" id="IPR011008">
    <property type="entry name" value="Dimeric_a/b-barrel"/>
</dbReference>